<dbReference type="GO" id="GO:0031390">
    <property type="term" value="C:Ctf18 RFC-like complex"/>
    <property type="evidence" value="ECO:0007669"/>
    <property type="project" value="InterPro"/>
</dbReference>
<keyword evidence="2" id="KW-0235">DNA replication</keyword>
<dbReference type="GO" id="GO:0000775">
    <property type="term" value="C:chromosome, centromeric region"/>
    <property type="evidence" value="ECO:0007669"/>
    <property type="project" value="TreeGrafter"/>
</dbReference>
<dbReference type="OrthoDB" id="5199543at2759"/>
<name>A0A835R600_VANPL</name>
<reference evidence="3 4" key="1">
    <citation type="journal article" date="2020" name="Nat. Food">
        <title>A phased Vanilla planifolia genome enables genetic improvement of flavour and production.</title>
        <authorList>
            <person name="Hasing T."/>
            <person name="Tang H."/>
            <person name="Brym M."/>
            <person name="Khazi F."/>
            <person name="Huang T."/>
            <person name="Chambers A.H."/>
        </authorList>
    </citation>
    <scope>NUCLEOTIDE SEQUENCE [LARGE SCALE GENOMIC DNA]</scope>
    <source>
        <tissue evidence="3">Leaf</tissue>
    </source>
</reference>
<dbReference type="Proteomes" id="UP000639772">
    <property type="component" value="Unassembled WGS sequence"/>
</dbReference>
<organism evidence="3 4">
    <name type="scientific">Vanilla planifolia</name>
    <name type="common">Vanilla</name>
    <dbReference type="NCBI Taxonomy" id="51239"/>
    <lineage>
        <taxon>Eukaryota</taxon>
        <taxon>Viridiplantae</taxon>
        <taxon>Streptophyta</taxon>
        <taxon>Embryophyta</taxon>
        <taxon>Tracheophyta</taxon>
        <taxon>Spermatophyta</taxon>
        <taxon>Magnoliopsida</taxon>
        <taxon>Liliopsida</taxon>
        <taxon>Asparagales</taxon>
        <taxon>Orchidaceae</taxon>
        <taxon>Vanilloideae</taxon>
        <taxon>Vanilleae</taxon>
        <taxon>Vanilla</taxon>
    </lineage>
</organism>
<evidence type="ECO:0008006" key="5">
    <source>
        <dbReference type="Google" id="ProtNLM"/>
    </source>
</evidence>
<evidence type="ECO:0000256" key="1">
    <source>
        <dbReference type="ARBA" id="ARBA00007017"/>
    </source>
</evidence>
<gene>
    <name evidence="3" type="ORF">HPP92_011415</name>
</gene>
<dbReference type="GO" id="GO:0006260">
    <property type="term" value="P:DNA replication"/>
    <property type="evidence" value="ECO:0007669"/>
    <property type="project" value="UniProtKB-KW"/>
</dbReference>
<dbReference type="InterPro" id="IPR019128">
    <property type="entry name" value="Dcc1"/>
</dbReference>
<dbReference type="PANTHER" id="PTHR13395">
    <property type="entry name" value="SISTER CHROMATID COHESION PROTEIN DCC1-RELATED"/>
    <property type="match status" value="1"/>
</dbReference>
<sequence length="429" mass="48046">MQVEKKAAEEDRGGGAEAVLSLGSSLSIPICYHSSFGLDDDLFLLEVDDKLLPDFLQNRCFKLGVSLQKTLFRFDCEDFCHDHHCCTMGEDARVSIRGQPDEDAVLCTPSSTYAMKFVGTSNSVFLIPPGDVSTSNCKDSCADGDMNRPVIASVYTVAKGNIELIQVAPRLDKLKNLLRERPYKLDEDLIGDPRQEIGLYSWNDLVQLIQASEEELRTALKSLSALEIDGFWRILDDKSMDDTLDMILRNAVLHDWPLSTLKEDSVLSVLEADGFPGTIVSHCLGTHGCKTFVSEGTLCSLDEKQVCLRLAQRVLSKGKMRLENFMEKWELLSATSGMKPDLKMLEGEVLYEKIGVEDWIRAFSVSSLSSSPAERFAALFQERPKWQWKDLEPYIRDVHVPGLSTEGLLIKYTRKTQPKADAEVIFSAR</sequence>
<protein>
    <recommendedName>
        <fullName evidence="5">Sister chromatid cohesion protein DCC1</fullName>
    </recommendedName>
</protein>
<dbReference type="GO" id="GO:0000785">
    <property type="term" value="C:chromatin"/>
    <property type="evidence" value="ECO:0007669"/>
    <property type="project" value="TreeGrafter"/>
</dbReference>
<accession>A0A835R600</accession>
<dbReference type="EMBL" id="JADCNM010000005">
    <property type="protein sequence ID" value="KAG0483331.1"/>
    <property type="molecule type" value="Genomic_DNA"/>
</dbReference>
<comment type="similarity">
    <text evidence="1">Belongs to the DCC1 family.</text>
</comment>
<evidence type="ECO:0000313" key="3">
    <source>
        <dbReference type="EMBL" id="KAG0483331.1"/>
    </source>
</evidence>
<evidence type="ECO:0000256" key="2">
    <source>
        <dbReference type="ARBA" id="ARBA00022705"/>
    </source>
</evidence>
<proteinExistence type="inferred from homology"/>
<comment type="caution">
    <text evidence="3">The sequence shown here is derived from an EMBL/GenBank/DDBJ whole genome shotgun (WGS) entry which is preliminary data.</text>
</comment>
<dbReference type="GO" id="GO:0034088">
    <property type="term" value="P:maintenance of mitotic sister chromatid cohesion"/>
    <property type="evidence" value="ECO:0007669"/>
    <property type="project" value="TreeGrafter"/>
</dbReference>
<dbReference type="AlphaFoldDB" id="A0A835R600"/>
<evidence type="ECO:0000313" key="4">
    <source>
        <dbReference type="Proteomes" id="UP000639772"/>
    </source>
</evidence>
<dbReference type="PANTHER" id="PTHR13395:SF6">
    <property type="entry name" value="SISTER CHROMATID COHESION PROTEIN DCC1"/>
    <property type="match status" value="1"/>
</dbReference>
<dbReference type="Pfam" id="PF09724">
    <property type="entry name" value="Dcc1"/>
    <property type="match status" value="1"/>
</dbReference>